<feature type="transmembrane region" description="Helical" evidence="7">
    <location>
        <begin position="50"/>
        <end position="73"/>
    </location>
</feature>
<evidence type="ECO:0000256" key="1">
    <source>
        <dbReference type="ARBA" id="ARBA00004651"/>
    </source>
</evidence>
<reference evidence="8" key="1">
    <citation type="submission" date="2019-12" db="EMBL/GenBank/DDBJ databases">
        <title>Ruegeria JWLKs population differentiation of coral mucus and skeleton niches.</title>
        <authorList>
            <person name="Luo D."/>
        </authorList>
    </citation>
    <scope>NUCLEOTIDE SEQUENCE</scope>
    <source>
        <strain evidence="8">HKCCD6181</strain>
    </source>
</reference>
<feature type="transmembrane region" description="Helical" evidence="7">
    <location>
        <begin position="85"/>
        <end position="104"/>
    </location>
</feature>
<gene>
    <name evidence="8" type="ORF">GS634_21530</name>
</gene>
<dbReference type="Proteomes" id="UP000597886">
    <property type="component" value="Unassembled WGS sequence"/>
</dbReference>
<dbReference type="PANTHER" id="PTHR30250:SF10">
    <property type="entry name" value="LIPOPOLYSACCHARIDE BIOSYNTHESIS PROTEIN WZXC"/>
    <property type="match status" value="1"/>
</dbReference>
<dbReference type="GO" id="GO:0005886">
    <property type="term" value="C:plasma membrane"/>
    <property type="evidence" value="ECO:0007669"/>
    <property type="project" value="UniProtKB-SubCell"/>
</dbReference>
<feature type="transmembrane region" description="Helical" evidence="7">
    <location>
        <begin position="174"/>
        <end position="195"/>
    </location>
</feature>
<keyword evidence="5 7" id="KW-1133">Transmembrane helix</keyword>
<evidence type="ECO:0000313" key="8">
    <source>
        <dbReference type="EMBL" id="NOE20720.1"/>
    </source>
</evidence>
<evidence type="ECO:0000256" key="5">
    <source>
        <dbReference type="ARBA" id="ARBA00022989"/>
    </source>
</evidence>
<protein>
    <submittedName>
        <fullName evidence="8">Oligosaccharide flippase family protein</fullName>
    </submittedName>
</protein>
<feature type="transmembrane region" description="Helical" evidence="7">
    <location>
        <begin position="380"/>
        <end position="402"/>
    </location>
</feature>
<dbReference type="RefSeq" id="WP_171331836.1">
    <property type="nucleotide sequence ID" value="NZ_WVRA01000012.1"/>
</dbReference>
<accession>A0AA90YZQ2</accession>
<keyword evidence="4 7" id="KW-0812">Transmembrane</keyword>
<dbReference type="PANTHER" id="PTHR30250">
    <property type="entry name" value="PST FAMILY PREDICTED COLANIC ACID TRANSPORTER"/>
    <property type="match status" value="1"/>
</dbReference>
<evidence type="ECO:0000256" key="6">
    <source>
        <dbReference type="ARBA" id="ARBA00023136"/>
    </source>
</evidence>
<evidence type="ECO:0000256" key="7">
    <source>
        <dbReference type="SAM" id="Phobius"/>
    </source>
</evidence>
<feature type="transmembrane region" description="Helical" evidence="7">
    <location>
        <begin position="292"/>
        <end position="313"/>
    </location>
</feature>
<feature type="transmembrane region" description="Helical" evidence="7">
    <location>
        <begin position="459"/>
        <end position="480"/>
    </location>
</feature>
<comment type="caution">
    <text evidence="8">The sequence shown here is derived from an EMBL/GenBank/DDBJ whole genome shotgun (WGS) entry which is preliminary data.</text>
</comment>
<comment type="similarity">
    <text evidence="2">Belongs to the polysaccharide synthase family.</text>
</comment>
<dbReference type="EMBL" id="WVRA01000012">
    <property type="protein sequence ID" value="NOE20720.1"/>
    <property type="molecule type" value="Genomic_DNA"/>
</dbReference>
<comment type="subcellular location">
    <subcellularLocation>
        <location evidence="1">Cell membrane</location>
        <topology evidence="1">Multi-pass membrane protein</topology>
    </subcellularLocation>
</comment>
<evidence type="ECO:0000256" key="4">
    <source>
        <dbReference type="ARBA" id="ARBA00022692"/>
    </source>
</evidence>
<name>A0AA90YZQ2_9RHOB</name>
<feature type="transmembrane region" description="Helical" evidence="7">
    <location>
        <begin position="357"/>
        <end position="374"/>
    </location>
</feature>
<feature type="transmembrane region" description="Helical" evidence="7">
    <location>
        <begin position="319"/>
        <end position="337"/>
    </location>
</feature>
<sequence>MTIAPGTPDHSTTLTRGAATLFASGVFSQFLGVLTLVVTARLLTPTDFGIIAYFIIAAAFLEIVQRAVSMILIRQPEITDDHLNTVFTMQVLLGIFSALLIWASAPLMTFFGLAELTSLIPPLCFIAIATSIKSTRFPLLERDLRFGFIAGEETTSRIAYTLMAISLTWIWRDYWAIVVASVITQVIRVIWSFSVAPMRPRLTLRCWHDCIDVSSWSLGAQITQFLINNMPQIVIGSMLGLADAGIFRVGYRLVVLFTSQIIGPLERVVYPSLANTSRTQGSSREAFERANAILLGIIVPASVGMALVANHLIVVVAGYQWLAAAQVIWVLAPLKAIETLQANVRSASYVEGSTKRLFLRNTILLIATTALTVLGSNYGFTGAILGSGAASLFAIGLALIMAKDFGTGGFLAPILMAWRTFASTFAMLLAVLFVSSAYGSGDAVGWAYETAEDLPLLRIRFSVKVLVGVFVYVGTHLLLWRLAGKPKGFESLALELAAKLKRKLSKAA</sequence>
<keyword evidence="6 7" id="KW-0472">Membrane</keyword>
<feature type="transmembrane region" description="Helical" evidence="7">
    <location>
        <begin position="21"/>
        <end position="44"/>
    </location>
</feature>
<dbReference type="AlphaFoldDB" id="A0AA90YZQ2"/>
<evidence type="ECO:0000256" key="2">
    <source>
        <dbReference type="ARBA" id="ARBA00007430"/>
    </source>
</evidence>
<evidence type="ECO:0000313" key="9">
    <source>
        <dbReference type="Proteomes" id="UP000597886"/>
    </source>
</evidence>
<dbReference type="Pfam" id="PF13440">
    <property type="entry name" value="Polysacc_synt_3"/>
    <property type="match status" value="1"/>
</dbReference>
<organism evidence="8 9">
    <name type="scientific">Ruegeria atlantica</name>
    <dbReference type="NCBI Taxonomy" id="81569"/>
    <lineage>
        <taxon>Bacteria</taxon>
        <taxon>Pseudomonadati</taxon>
        <taxon>Pseudomonadota</taxon>
        <taxon>Alphaproteobacteria</taxon>
        <taxon>Rhodobacterales</taxon>
        <taxon>Roseobacteraceae</taxon>
        <taxon>Ruegeria</taxon>
    </lineage>
</organism>
<dbReference type="InterPro" id="IPR050833">
    <property type="entry name" value="Poly_Biosynth_Transport"/>
</dbReference>
<feature type="transmembrane region" description="Helical" evidence="7">
    <location>
        <begin position="414"/>
        <end position="439"/>
    </location>
</feature>
<proteinExistence type="inferred from homology"/>
<evidence type="ECO:0000256" key="3">
    <source>
        <dbReference type="ARBA" id="ARBA00022475"/>
    </source>
</evidence>
<keyword evidence="3" id="KW-1003">Cell membrane</keyword>